<keyword evidence="1" id="KW-0732">Signal</keyword>
<keyword evidence="3" id="KW-1185">Reference proteome</keyword>
<organism evidence="2 3">
    <name type="scientific">Cylicocyclus nassatus</name>
    <name type="common">Nematode worm</name>
    <dbReference type="NCBI Taxonomy" id="53992"/>
    <lineage>
        <taxon>Eukaryota</taxon>
        <taxon>Metazoa</taxon>
        <taxon>Ecdysozoa</taxon>
        <taxon>Nematoda</taxon>
        <taxon>Chromadorea</taxon>
        <taxon>Rhabditida</taxon>
        <taxon>Rhabditina</taxon>
        <taxon>Rhabditomorpha</taxon>
        <taxon>Strongyloidea</taxon>
        <taxon>Strongylidae</taxon>
        <taxon>Cylicocyclus</taxon>
    </lineage>
</organism>
<dbReference type="EMBL" id="CATQJL010000001">
    <property type="protein sequence ID" value="CAJ0591315.1"/>
    <property type="molecule type" value="Genomic_DNA"/>
</dbReference>
<sequence length="131" mass="15018">MLYCYLAAVVFSTAPRALLAFECPGNPFITYQIYLTGPLREVGYERDCLLEEKAQIETVRALYDVFMNRSDINSTCEEILKASSDCKQCFVYVAQTKDDVAAAEQIGEKFVEEVKVQYHLHILLSNYLHFQ</sequence>
<gene>
    <name evidence="2" type="ORF">CYNAS_LOCUS3298</name>
</gene>
<reference evidence="2" key="1">
    <citation type="submission" date="2023-07" db="EMBL/GenBank/DDBJ databases">
        <authorList>
            <consortium name="CYATHOMIX"/>
        </authorList>
    </citation>
    <scope>NUCLEOTIDE SEQUENCE</scope>
    <source>
        <strain evidence="2">N/A</strain>
    </source>
</reference>
<dbReference type="Proteomes" id="UP001176961">
    <property type="component" value="Unassembled WGS sequence"/>
</dbReference>
<dbReference type="AlphaFoldDB" id="A0AA36DQV1"/>
<proteinExistence type="predicted"/>
<comment type="caution">
    <text evidence="2">The sequence shown here is derived from an EMBL/GenBank/DDBJ whole genome shotgun (WGS) entry which is preliminary data.</text>
</comment>
<evidence type="ECO:0000313" key="3">
    <source>
        <dbReference type="Proteomes" id="UP001176961"/>
    </source>
</evidence>
<feature type="signal peptide" evidence="1">
    <location>
        <begin position="1"/>
        <end position="20"/>
    </location>
</feature>
<evidence type="ECO:0000256" key="1">
    <source>
        <dbReference type="SAM" id="SignalP"/>
    </source>
</evidence>
<name>A0AA36DQV1_CYLNA</name>
<protein>
    <submittedName>
        <fullName evidence="2">Uncharacterized protein</fullName>
    </submittedName>
</protein>
<feature type="chain" id="PRO_5041413216" evidence="1">
    <location>
        <begin position="21"/>
        <end position="131"/>
    </location>
</feature>
<accession>A0AA36DQV1</accession>
<evidence type="ECO:0000313" key="2">
    <source>
        <dbReference type="EMBL" id="CAJ0591315.1"/>
    </source>
</evidence>